<name>A0A5B0S964_PUCGR</name>
<sequence length="100" mass="10925">MNELYGVPEVRLDVSTAHQMGNPAGRLAVGGTLEHKEVIVPPTVLDDLITLSDRQSLSKISRLHNPSNEGCVTIRLARWCKEACPEATDPGVGPEIIWRP</sequence>
<gene>
    <name evidence="1" type="ORF">PGTUg99_000548</name>
    <name evidence="2" type="ORF">PGTUg99_002426</name>
</gene>
<protein>
    <submittedName>
        <fullName evidence="2">Uncharacterized protein</fullName>
    </submittedName>
</protein>
<evidence type="ECO:0000313" key="1">
    <source>
        <dbReference type="EMBL" id="KAA1128076.1"/>
    </source>
</evidence>
<organism evidence="2 3">
    <name type="scientific">Puccinia graminis f. sp. tritici</name>
    <dbReference type="NCBI Taxonomy" id="56615"/>
    <lineage>
        <taxon>Eukaryota</taxon>
        <taxon>Fungi</taxon>
        <taxon>Dikarya</taxon>
        <taxon>Basidiomycota</taxon>
        <taxon>Pucciniomycotina</taxon>
        <taxon>Pucciniomycetes</taxon>
        <taxon>Pucciniales</taxon>
        <taxon>Pucciniaceae</taxon>
        <taxon>Puccinia</taxon>
    </lineage>
</organism>
<comment type="caution">
    <text evidence="2">The sequence shown here is derived from an EMBL/GenBank/DDBJ whole genome shotgun (WGS) entry which is preliminary data.</text>
</comment>
<dbReference type="EMBL" id="VDEP01000059">
    <property type="protein sequence ID" value="KAA1134468.1"/>
    <property type="molecule type" value="Genomic_DNA"/>
</dbReference>
<dbReference type="EMBL" id="VDEP01000144">
    <property type="protein sequence ID" value="KAA1128076.1"/>
    <property type="molecule type" value="Genomic_DNA"/>
</dbReference>
<accession>A0A5B0S964</accession>
<evidence type="ECO:0000313" key="3">
    <source>
        <dbReference type="Proteomes" id="UP000325313"/>
    </source>
</evidence>
<proteinExistence type="predicted"/>
<dbReference type="Proteomes" id="UP000325313">
    <property type="component" value="Unassembled WGS sequence"/>
</dbReference>
<dbReference type="AlphaFoldDB" id="A0A5B0S964"/>
<reference evidence="2 3" key="1">
    <citation type="submission" date="2019-05" db="EMBL/GenBank/DDBJ databases">
        <title>Emergence of the Ug99 lineage of the wheat stem rust pathogen through somatic hybridization.</title>
        <authorList>
            <person name="Li F."/>
            <person name="Upadhyaya N.M."/>
            <person name="Sperschneider J."/>
            <person name="Matny O."/>
            <person name="Nguyen-Phuc H."/>
            <person name="Mago R."/>
            <person name="Raley C."/>
            <person name="Miller M.E."/>
            <person name="Silverstein K.A.T."/>
            <person name="Henningsen E."/>
            <person name="Hirsch C.D."/>
            <person name="Visser B."/>
            <person name="Pretorius Z.A."/>
            <person name="Steffenson B.J."/>
            <person name="Schwessinger B."/>
            <person name="Dodds P.N."/>
            <person name="Figueroa M."/>
        </authorList>
    </citation>
    <scope>NUCLEOTIDE SEQUENCE [LARGE SCALE GENOMIC DNA]</scope>
    <source>
        <strain evidence="2 3">Ug99</strain>
    </source>
</reference>
<evidence type="ECO:0000313" key="2">
    <source>
        <dbReference type="EMBL" id="KAA1134468.1"/>
    </source>
</evidence>